<reference evidence="1" key="2">
    <citation type="submission" date="2020-06" db="EMBL/GenBank/DDBJ databases">
        <title>Helianthus annuus Genome sequencing and assembly Release 2.</title>
        <authorList>
            <person name="Gouzy J."/>
            <person name="Langlade N."/>
            <person name="Munos S."/>
        </authorList>
    </citation>
    <scope>NUCLEOTIDE SEQUENCE</scope>
    <source>
        <tissue evidence="1">Leaves</tissue>
    </source>
</reference>
<evidence type="ECO:0000313" key="2">
    <source>
        <dbReference type="Proteomes" id="UP000215914"/>
    </source>
</evidence>
<dbReference type="AlphaFoldDB" id="A0A9K3N5Y8"/>
<proteinExistence type="predicted"/>
<keyword evidence="2" id="KW-1185">Reference proteome</keyword>
<protein>
    <submittedName>
        <fullName evidence="1">Uncharacterized protein</fullName>
    </submittedName>
</protein>
<sequence length="56" mass="6398">MASLVETQVQFPLESFSMDIWGEGTDWGFNSRFEPYERRGGLVLDGRSIDFGHSLE</sequence>
<dbReference type="Gramene" id="mRNA:HanXRQr2_Chr10g0465941">
    <property type="protein sequence ID" value="CDS:HanXRQr2_Chr10g0465941.1"/>
    <property type="gene ID" value="HanXRQr2_Chr10g0465941"/>
</dbReference>
<comment type="caution">
    <text evidence="1">The sequence shown here is derived from an EMBL/GenBank/DDBJ whole genome shotgun (WGS) entry which is preliminary data.</text>
</comment>
<accession>A0A9K3N5Y8</accession>
<name>A0A9K3N5Y8_HELAN</name>
<dbReference type="Proteomes" id="UP000215914">
    <property type="component" value="Unassembled WGS sequence"/>
</dbReference>
<gene>
    <name evidence="1" type="ORF">HanXRQr2_Chr10g0465941</name>
</gene>
<organism evidence="1 2">
    <name type="scientific">Helianthus annuus</name>
    <name type="common">Common sunflower</name>
    <dbReference type="NCBI Taxonomy" id="4232"/>
    <lineage>
        <taxon>Eukaryota</taxon>
        <taxon>Viridiplantae</taxon>
        <taxon>Streptophyta</taxon>
        <taxon>Embryophyta</taxon>
        <taxon>Tracheophyta</taxon>
        <taxon>Spermatophyta</taxon>
        <taxon>Magnoliopsida</taxon>
        <taxon>eudicotyledons</taxon>
        <taxon>Gunneridae</taxon>
        <taxon>Pentapetalae</taxon>
        <taxon>asterids</taxon>
        <taxon>campanulids</taxon>
        <taxon>Asterales</taxon>
        <taxon>Asteraceae</taxon>
        <taxon>Asteroideae</taxon>
        <taxon>Heliantheae alliance</taxon>
        <taxon>Heliantheae</taxon>
        <taxon>Helianthus</taxon>
    </lineage>
</organism>
<dbReference type="EMBL" id="MNCJ02000325">
    <property type="protein sequence ID" value="KAF5788616.1"/>
    <property type="molecule type" value="Genomic_DNA"/>
</dbReference>
<evidence type="ECO:0000313" key="1">
    <source>
        <dbReference type="EMBL" id="KAF5788616.1"/>
    </source>
</evidence>
<reference evidence="1" key="1">
    <citation type="journal article" date="2017" name="Nature">
        <title>The sunflower genome provides insights into oil metabolism, flowering and Asterid evolution.</title>
        <authorList>
            <person name="Badouin H."/>
            <person name="Gouzy J."/>
            <person name="Grassa C.J."/>
            <person name="Murat F."/>
            <person name="Staton S.E."/>
            <person name="Cottret L."/>
            <person name="Lelandais-Briere C."/>
            <person name="Owens G.L."/>
            <person name="Carrere S."/>
            <person name="Mayjonade B."/>
            <person name="Legrand L."/>
            <person name="Gill N."/>
            <person name="Kane N.C."/>
            <person name="Bowers J.E."/>
            <person name="Hubner S."/>
            <person name="Bellec A."/>
            <person name="Berard A."/>
            <person name="Berges H."/>
            <person name="Blanchet N."/>
            <person name="Boniface M.C."/>
            <person name="Brunel D."/>
            <person name="Catrice O."/>
            <person name="Chaidir N."/>
            <person name="Claudel C."/>
            <person name="Donnadieu C."/>
            <person name="Faraut T."/>
            <person name="Fievet G."/>
            <person name="Helmstetter N."/>
            <person name="King M."/>
            <person name="Knapp S.J."/>
            <person name="Lai Z."/>
            <person name="Le Paslier M.C."/>
            <person name="Lippi Y."/>
            <person name="Lorenzon L."/>
            <person name="Mandel J.R."/>
            <person name="Marage G."/>
            <person name="Marchand G."/>
            <person name="Marquand E."/>
            <person name="Bret-Mestries E."/>
            <person name="Morien E."/>
            <person name="Nambeesan S."/>
            <person name="Nguyen T."/>
            <person name="Pegot-Espagnet P."/>
            <person name="Pouilly N."/>
            <person name="Raftis F."/>
            <person name="Sallet E."/>
            <person name="Schiex T."/>
            <person name="Thomas J."/>
            <person name="Vandecasteele C."/>
            <person name="Vares D."/>
            <person name="Vear F."/>
            <person name="Vautrin S."/>
            <person name="Crespi M."/>
            <person name="Mangin B."/>
            <person name="Burke J.M."/>
            <person name="Salse J."/>
            <person name="Munos S."/>
            <person name="Vincourt P."/>
            <person name="Rieseberg L.H."/>
            <person name="Langlade N.B."/>
        </authorList>
    </citation>
    <scope>NUCLEOTIDE SEQUENCE</scope>
    <source>
        <tissue evidence="1">Leaves</tissue>
    </source>
</reference>